<dbReference type="VEuPathDB" id="VectorBase:LDEU008489"/>
<dbReference type="SUPFAM" id="SSF53335">
    <property type="entry name" value="S-adenosyl-L-methionine-dependent methyltransferases"/>
    <property type="match status" value="1"/>
</dbReference>
<protein>
    <submittedName>
        <fullName evidence="1">Cyclopropane-fatty-acyl-phospholipid synthase-like protein</fullName>
    </submittedName>
</protein>
<reference evidence="1 2" key="1">
    <citation type="journal article" date="2018" name="Gigascience">
        <title>Genomes of trombidid mites reveal novel predicted allergens and laterally-transferred genes associated with secondary metabolism.</title>
        <authorList>
            <person name="Dong X."/>
            <person name="Chaisiri K."/>
            <person name="Xia D."/>
            <person name="Armstrong S.D."/>
            <person name="Fang Y."/>
            <person name="Donnelly M.J."/>
            <person name="Kadowaki T."/>
            <person name="McGarry J.W."/>
            <person name="Darby A.C."/>
            <person name="Makepeace B.L."/>
        </authorList>
    </citation>
    <scope>NUCLEOTIDE SEQUENCE [LARGE SCALE GENOMIC DNA]</scope>
    <source>
        <strain evidence="1">UoL-UT</strain>
    </source>
</reference>
<dbReference type="InterPro" id="IPR029063">
    <property type="entry name" value="SAM-dependent_MTases_sf"/>
</dbReference>
<organism evidence="1 2">
    <name type="scientific">Leptotrombidium deliense</name>
    <dbReference type="NCBI Taxonomy" id="299467"/>
    <lineage>
        <taxon>Eukaryota</taxon>
        <taxon>Metazoa</taxon>
        <taxon>Ecdysozoa</taxon>
        <taxon>Arthropoda</taxon>
        <taxon>Chelicerata</taxon>
        <taxon>Arachnida</taxon>
        <taxon>Acari</taxon>
        <taxon>Acariformes</taxon>
        <taxon>Trombidiformes</taxon>
        <taxon>Prostigmata</taxon>
        <taxon>Anystina</taxon>
        <taxon>Parasitengona</taxon>
        <taxon>Trombiculoidea</taxon>
        <taxon>Trombiculidae</taxon>
        <taxon>Leptotrombidium</taxon>
    </lineage>
</organism>
<dbReference type="EMBL" id="NCKV01006269">
    <property type="protein sequence ID" value="RWS23551.1"/>
    <property type="molecule type" value="Genomic_DNA"/>
</dbReference>
<comment type="caution">
    <text evidence="1">The sequence shown here is derived from an EMBL/GenBank/DDBJ whole genome shotgun (WGS) entry which is preliminary data.</text>
</comment>
<keyword evidence="2" id="KW-1185">Reference proteome</keyword>
<evidence type="ECO:0000313" key="2">
    <source>
        <dbReference type="Proteomes" id="UP000288716"/>
    </source>
</evidence>
<proteinExistence type="predicted"/>
<name>A0A443S7R3_9ACAR</name>
<gene>
    <name evidence="1" type="ORF">B4U80_14884</name>
</gene>
<dbReference type="OrthoDB" id="8300214at2759"/>
<dbReference type="AlphaFoldDB" id="A0A443S7R3"/>
<accession>A0A443S7R3</accession>
<dbReference type="STRING" id="299467.A0A443S7R3"/>
<dbReference type="Gene3D" id="3.40.50.150">
    <property type="entry name" value="Vaccinia Virus protein VP39"/>
    <property type="match status" value="1"/>
</dbReference>
<sequence length="206" mass="24597">MKSVDVIVNGSRKWDIRVKDERFWRMFVSAGVIGFVDAYQNGYFECDDLCELCYRLTKMDLNKYSIFHPYYYFNCDLEYYFGIQNSDSAYKDGGEGYDKYNDYIEKYMGINYSCPNMNQIVKYTEKLFVVEDWQNYGNHMAIASQQIYEKNKKLKIVLMKEFGEKMFNVWQIVFAISYALYRTRQSHVWQIIFSKSGIEGGYDSEH</sequence>
<evidence type="ECO:0000313" key="1">
    <source>
        <dbReference type="EMBL" id="RWS23551.1"/>
    </source>
</evidence>
<dbReference type="Proteomes" id="UP000288716">
    <property type="component" value="Unassembled WGS sequence"/>
</dbReference>